<evidence type="ECO:0000256" key="1">
    <source>
        <dbReference type="ARBA" id="ARBA00022490"/>
    </source>
</evidence>
<evidence type="ECO:0000256" key="2">
    <source>
        <dbReference type="ARBA" id="ARBA00022552"/>
    </source>
</evidence>
<proteinExistence type="inferred from homology"/>
<dbReference type="Proteomes" id="UP000239001">
    <property type="component" value="Unassembled WGS sequence"/>
</dbReference>
<keyword evidence="8" id="KW-1185">Reference proteome</keyword>
<protein>
    <recommendedName>
        <fullName evidence="6">Ribosomal RNA small subunit methyltransferase G</fullName>
        <ecNumber evidence="6">2.1.1.-</ecNumber>
    </recommendedName>
    <alternativeName>
        <fullName evidence="6">16S rRNA 7-methylguanosine methyltransferase</fullName>
        <shortName evidence="6">16S rRNA m7G methyltransferase</shortName>
    </alternativeName>
</protein>
<comment type="subcellular location">
    <subcellularLocation>
        <location evidence="6">Cytoplasm</location>
    </subcellularLocation>
</comment>
<feature type="binding site" evidence="6">
    <location>
        <begin position="134"/>
        <end position="135"/>
    </location>
    <ligand>
        <name>S-adenosyl-L-methionine</name>
        <dbReference type="ChEBI" id="CHEBI:59789"/>
    </ligand>
</feature>
<evidence type="ECO:0000313" key="7">
    <source>
        <dbReference type="EMBL" id="PSF38105.1"/>
    </source>
</evidence>
<dbReference type="Pfam" id="PF02527">
    <property type="entry name" value="GidB"/>
    <property type="match status" value="1"/>
</dbReference>
<dbReference type="FunFam" id="3.40.50.150:FF:000041">
    <property type="entry name" value="Ribosomal RNA small subunit methyltransferase G"/>
    <property type="match status" value="1"/>
</dbReference>
<dbReference type="GO" id="GO:0005829">
    <property type="term" value="C:cytosol"/>
    <property type="evidence" value="ECO:0007669"/>
    <property type="project" value="TreeGrafter"/>
</dbReference>
<comment type="caution">
    <text evidence="7">The sequence shown here is derived from an EMBL/GenBank/DDBJ whole genome shotgun (WGS) entry which is preliminary data.</text>
</comment>
<keyword evidence="3 6" id="KW-0489">Methyltransferase</keyword>
<dbReference type="PANTHER" id="PTHR31760:SF0">
    <property type="entry name" value="S-ADENOSYL-L-METHIONINE-DEPENDENT METHYLTRANSFERASES SUPERFAMILY PROTEIN"/>
    <property type="match status" value="1"/>
</dbReference>
<sequence>MNQSLPAFIELWQTTLNWQPNPEQLQTFQVLYDQILEGNTQLNLTRITEASDFWEKHLWDSLSGVSQINLDSLQNSCKVIDIGTGAGFPGIPIAISYPDWQVTLLDSTRKKLVFVQQILDKLLLKNAKILVGRAEAIAREKQYRSNYDLATIRAVSNASVCAEYALPFLKVGGTAILYRGQWSDEEDYNLKSALSLLGGEITLVKSFQTPLTQGIRHCVYVQKILKTPEEYPRAIGTPTQQPLGINFQDV</sequence>
<comment type="similarity">
    <text evidence="6">Belongs to the methyltransferase superfamily. RNA methyltransferase RsmG family.</text>
</comment>
<dbReference type="EMBL" id="PXOH01000005">
    <property type="protein sequence ID" value="PSF38105.1"/>
    <property type="molecule type" value="Genomic_DNA"/>
</dbReference>
<gene>
    <name evidence="6" type="primary">rsmG</name>
    <name evidence="7" type="ORF">C7H19_06440</name>
</gene>
<comment type="function">
    <text evidence="6">Specifically methylates the N7 position of a guanine in 16S rRNA.</text>
</comment>
<accession>A0A2T1M0H6</accession>
<keyword evidence="4 6" id="KW-0808">Transferase</keyword>
<dbReference type="InterPro" id="IPR003682">
    <property type="entry name" value="rRNA_ssu_MeTfrase_G"/>
</dbReference>
<dbReference type="Gene3D" id="3.40.50.150">
    <property type="entry name" value="Vaccinia Virus protein VP39"/>
    <property type="match status" value="1"/>
</dbReference>
<dbReference type="OrthoDB" id="9808773at2"/>
<keyword evidence="1 6" id="KW-0963">Cytoplasm</keyword>
<dbReference type="SUPFAM" id="SSF53335">
    <property type="entry name" value="S-adenosyl-L-methionine-dependent methyltransferases"/>
    <property type="match status" value="1"/>
</dbReference>
<evidence type="ECO:0000313" key="8">
    <source>
        <dbReference type="Proteomes" id="UP000239001"/>
    </source>
</evidence>
<dbReference type="AlphaFoldDB" id="A0A2T1M0H6"/>
<name>A0A2T1M0H6_9CHRO</name>
<feature type="binding site" evidence="6">
    <location>
        <begin position="106"/>
        <end position="108"/>
    </location>
    <ligand>
        <name>S-adenosyl-L-methionine</name>
        <dbReference type="ChEBI" id="CHEBI:59789"/>
    </ligand>
</feature>
<evidence type="ECO:0000256" key="5">
    <source>
        <dbReference type="ARBA" id="ARBA00022691"/>
    </source>
</evidence>
<keyword evidence="2 6" id="KW-0698">rRNA processing</keyword>
<reference evidence="7 8" key="2">
    <citation type="submission" date="2018-03" db="EMBL/GenBank/DDBJ databases">
        <authorList>
            <person name="Keele B.F."/>
        </authorList>
    </citation>
    <scope>NUCLEOTIDE SEQUENCE [LARGE SCALE GENOMIC DNA]</scope>
    <source>
        <strain evidence="7 8">CCALA 016</strain>
    </source>
</reference>
<dbReference type="PANTHER" id="PTHR31760">
    <property type="entry name" value="S-ADENOSYL-L-METHIONINE-DEPENDENT METHYLTRANSFERASES SUPERFAMILY PROTEIN"/>
    <property type="match status" value="1"/>
</dbReference>
<keyword evidence="5 6" id="KW-0949">S-adenosyl-L-methionine</keyword>
<feature type="binding site" evidence="6">
    <location>
        <position position="153"/>
    </location>
    <ligand>
        <name>S-adenosyl-L-methionine</name>
        <dbReference type="ChEBI" id="CHEBI:59789"/>
    </ligand>
</feature>
<reference evidence="7 8" key="1">
    <citation type="submission" date="2018-03" db="EMBL/GenBank/DDBJ databases">
        <title>The ancient ancestry and fast evolution of plastids.</title>
        <authorList>
            <person name="Moore K.R."/>
            <person name="Magnabosco C."/>
            <person name="Momper L."/>
            <person name="Gold D.A."/>
            <person name="Bosak T."/>
            <person name="Fournier G.P."/>
        </authorList>
    </citation>
    <scope>NUCLEOTIDE SEQUENCE [LARGE SCALE GENOMIC DNA]</scope>
    <source>
        <strain evidence="7 8">CCALA 016</strain>
    </source>
</reference>
<dbReference type="CDD" id="cd02440">
    <property type="entry name" value="AdoMet_MTases"/>
    <property type="match status" value="1"/>
</dbReference>
<feature type="binding site" evidence="6">
    <location>
        <position position="83"/>
    </location>
    <ligand>
        <name>S-adenosyl-L-methionine</name>
        <dbReference type="ChEBI" id="CHEBI:59789"/>
    </ligand>
</feature>
<dbReference type="InterPro" id="IPR029063">
    <property type="entry name" value="SAM-dependent_MTases_sf"/>
</dbReference>
<dbReference type="EC" id="2.1.1.-" evidence="6"/>
<evidence type="ECO:0000256" key="3">
    <source>
        <dbReference type="ARBA" id="ARBA00022603"/>
    </source>
</evidence>
<dbReference type="NCBIfam" id="TIGR00138">
    <property type="entry name" value="rsmG_gidB"/>
    <property type="match status" value="1"/>
</dbReference>
<dbReference type="GO" id="GO:0070043">
    <property type="term" value="F:rRNA (guanine-N7-)-methyltransferase activity"/>
    <property type="evidence" value="ECO:0007669"/>
    <property type="project" value="UniProtKB-UniRule"/>
</dbReference>
<feature type="binding site" evidence="6">
    <location>
        <position position="88"/>
    </location>
    <ligand>
        <name>S-adenosyl-L-methionine</name>
        <dbReference type="ChEBI" id="CHEBI:59789"/>
    </ligand>
</feature>
<organism evidence="7 8">
    <name type="scientific">Aphanothece hegewaldii CCALA 016</name>
    <dbReference type="NCBI Taxonomy" id="2107694"/>
    <lineage>
        <taxon>Bacteria</taxon>
        <taxon>Bacillati</taxon>
        <taxon>Cyanobacteriota</taxon>
        <taxon>Cyanophyceae</taxon>
        <taxon>Oscillatoriophycideae</taxon>
        <taxon>Chroococcales</taxon>
        <taxon>Aphanothecaceae</taxon>
        <taxon>Aphanothece</taxon>
    </lineage>
</organism>
<evidence type="ECO:0000256" key="6">
    <source>
        <dbReference type="HAMAP-Rule" id="MF_00074"/>
    </source>
</evidence>
<dbReference type="RefSeq" id="WP_106456070.1">
    <property type="nucleotide sequence ID" value="NZ_PXOH01000005.1"/>
</dbReference>
<dbReference type="HAMAP" id="MF_00074">
    <property type="entry name" value="16SrRNA_methyltr_G"/>
    <property type="match status" value="1"/>
</dbReference>
<evidence type="ECO:0000256" key="4">
    <source>
        <dbReference type="ARBA" id="ARBA00022679"/>
    </source>
</evidence>
<dbReference type="PIRSF" id="PIRSF003078">
    <property type="entry name" value="GidB"/>
    <property type="match status" value="1"/>
</dbReference>